<dbReference type="PANTHER" id="PTHR35869:SF1">
    <property type="entry name" value="OUTER-MEMBRANE LIPOPROTEIN CARRIER PROTEIN"/>
    <property type="match status" value="1"/>
</dbReference>
<keyword evidence="6 10" id="KW-0732">Signal</keyword>
<dbReference type="OrthoDB" id="9787361at2"/>
<dbReference type="Gene3D" id="2.50.20.10">
    <property type="entry name" value="Lipoprotein localisation LolA/LolB/LppX"/>
    <property type="match status" value="1"/>
</dbReference>
<dbReference type="GO" id="GO:0030288">
    <property type="term" value="C:outer membrane-bounded periplasmic space"/>
    <property type="evidence" value="ECO:0007669"/>
    <property type="project" value="TreeGrafter"/>
</dbReference>
<evidence type="ECO:0000256" key="9">
    <source>
        <dbReference type="ARBA" id="ARBA00023186"/>
    </source>
</evidence>
<reference evidence="11 12" key="1">
    <citation type="journal article" date="2019" name="Biochem. Eng. J.">
        <title>Metabolic engineering of the marine bacteria Neptunomonas concharum for the production of acetoin and meso-2,3-butanediol from acetate.</title>
        <authorList>
            <person name="Li W."/>
            <person name="Pu N."/>
            <person name="Liu C.-X."/>
            <person name="Yuan Q.-P."/>
            <person name="Li Z.-J."/>
        </authorList>
    </citation>
    <scope>NUCLEOTIDE SEQUENCE [LARGE SCALE GENOMIC DNA]</scope>
    <source>
        <strain evidence="11 12">JCM17730</strain>
    </source>
</reference>
<comment type="subcellular location">
    <subcellularLocation>
        <location evidence="1 10">Periplasm</location>
    </subcellularLocation>
</comment>
<keyword evidence="9 10" id="KW-0143">Chaperone</keyword>
<dbReference type="NCBIfam" id="TIGR00547">
    <property type="entry name" value="lolA"/>
    <property type="match status" value="1"/>
</dbReference>
<comment type="function">
    <text evidence="10">Participates in the translocation of lipoproteins from the inner membrane to the outer membrane. Only forms a complex with a lipoprotein if the residue after the N-terminal Cys is not an aspartate (The Asp acts as a targeting signal to indicate that the lipoprotein should stay in the inner membrane).</text>
</comment>
<evidence type="ECO:0000313" key="11">
    <source>
        <dbReference type="EMBL" id="QEQ96574.1"/>
    </source>
</evidence>
<accession>A0A5P1RA95</accession>
<organism evidence="11 12">
    <name type="scientific">Neptunomonas concharum</name>
    <dbReference type="NCBI Taxonomy" id="1031538"/>
    <lineage>
        <taxon>Bacteria</taxon>
        <taxon>Pseudomonadati</taxon>
        <taxon>Pseudomonadota</taxon>
        <taxon>Gammaproteobacteria</taxon>
        <taxon>Oceanospirillales</taxon>
        <taxon>Oceanospirillaceae</taxon>
        <taxon>Neptunomonas</taxon>
    </lineage>
</organism>
<keyword evidence="5 10" id="KW-0813">Transport</keyword>
<protein>
    <recommendedName>
        <fullName evidence="4 10">Outer-membrane lipoprotein carrier protein</fullName>
    </recommendedName>
</protein>
<feature type="signal peptide" evidence="10">
    <location>
        <begin position="1"/>
        <end position="22"/>
    </location>
</feature>
<dbReference type="GO" id="GO:0044874">
    <property type="term" value="P:lipoprotein localization to outer membrane"/>
    <property type="evidence" value="ECO:0007669"/>
    <property type="project" value="UniProtKB-UniRule"/>
</dbReference>
<dbReference type="InterPro" id="IPR029046">
    <property type="entry name" value="LolA/LolB/LppX"/>
</dbReference>
<evidence type="ECO:0000256" key="1">
    <source>
        <dbReference type="ARBA" id="ARBA00004418"/>
    </source>
</evidence>
<name>A0A5P1RA95_9GAMM</name>
<dbReference type="GO" id="GO:0042953">
    <property type="term" value="P:lipoprotein transport"/>
    <property type="evidence" value="ECO:0007669"/>
    <property type="project" value="InterPro"/>
</dbReference>
<evidence type="ECO:0000256" key="8">
    <source>
        <dbReference type="ARBA" id="ARBA00022927"/>
    </source>
</evidence>
<keyword evidence="8 10" id="KW-0653">Protein transport</keyword>
<evidence type="ECO:0000256" key="6">
    <source>
        <dbReference type="ARBA" id="ARBA00022729"/>
    </source>
</evidence>
<dbReference type="SUPFAM" id="SSF89392">
    <property type="entry name" value="Prokaryotic lipoproteins and lipoprotein localization factors"/>
    <property type="match status" value="1"/>
</dbReference>
<evidence type="ECO:0000256" key="4">
    <source>
        <dbReference type="ARBA" id="ARBA00014035"/>
    </source>
</evidence>
<dbReference type="PANTHER" id="PTHR35869">
    <property type="entry name" value="OUTER-MEMBRANE LIPOPROTEIN CARRIER PROTEIN"/>
    <property type="match status" value="1"/>
</dbReference>
<dbReference type="RefSeq" id="WP_138987185.1">
    <property type="nucleotide sequence ID" value="NZ_CP043869.1"/>
</dbReference>
<evidence type="ECO:0000256" key="3">
    <source>
        <dbReference type="ARBA" id="ARBA00011245"/>
    </source>
</evidence>
<dbReference type="Proteomes" id="UP000324760">
    <property type="component" value="Chromosome"/>
</dbReference>
<keyword evidence="11" id="KW-0449">Lipoprotein</keyword>
<evidence type="ECO:0000256" key="10">
    <source>
        <dbReference type="HAMAP-Rule" id="MF_00240"/>
    </source>
</evidence>
<comment type="similarity">
    <text evidence="2 10">Belongs to the LolA family.</text>
</comment>
<dbReference type="Pfam" id="PF03548">
    <property type="entry name" value="LolA"/>
    <property type="match status" value="1"/>
</dbReference>
<keyword evidence="12" id="KW-1185">Reference proteome</keyword>
<proteinExistence type="inferred from homology"/>
<comment type="subunit">
    <text evidence="3 10">Monomer.</text>
</comment>
<gene>
    <name evidence="10 11" type="primary">lolA</name>
    <name evidence="11" type="ORF">F0U83_07545</name>
</gene>
<dbReference type="AlphaFoldDB" id="A0A5P1RA95"/>
<evidence type="ECO:0000256" key="5">
    <source>
        <dbReference type="ARBA" id="ARBA00022448"/>
    </source>
</evidence>
<dbReference type="InterPro" id="IPR004564">
    <property type="entry name" value="OM_lipoprot_carrier_LolA-like"/>
</dbReference>
<feature type="chain" id="PRO_5029062109" description="Outer-membrane lipoprotein carrier protein" evidence="10">
    <location>
        <begin position="23"/>
        <end position="211"/>
    </location>
</feature>
<dbReference type="EMBL" id="CP043869">
    <property type="protein sequence ID" value="QEQ96574.1"/>
    <property type="molecule type" value="Genomic_DNA"/>
</dbReference>
<dbReference type="HAMAP" id="MF_00240">
    <property type="entry name" value="LolA"/>
    <property type="match status" value="1"/>
</dbReference>
<sequence length="211" mass="23802" precursor="true">MKKVMKWCAVLGISLMAMGAQAETPAESLKSLLQGYERFSARFEQVTRSEQNNRSEVSKGEMKIARPGQFRWETESPFPQLIVSDGSYLWIYDPDLEQATRKPVDASQSNAAALILNGNVAELAEKYDIEMPIKEENEALYELLPKQTQSSFQRIRLFFTNGVMSELMLQDLLGQQTVILLKDAVINEPMDEALFQFTPPEGTDVILSDEA</sequence>
<evidence type="ECO:0000313" key="12">
    <source>
        <dbReference type="Proteomes" id="UP000324760"/>
    </source>
</evidence>
<dbReference type="InterPro" id="IPR018323">
    <property type="entry name" value="OM_lipoprot_carrier_LolA_Pbac"/>
</dbReference>
<evidence type="ECO:0000256" key="7">
    <source>
        <dbReference type="ARBA" id="ARBA00022764"/>
    </source>
</evidence>
<dbReference type="KEGG" id="ncu:F0U83_07545"/>
<dbReference type="CDD" id="cd16325">
    <property type="entry name" value="LolA"/>
    <property type="match status" value="1"/>
</dbReference>
<evidence type="ECO:0000256" key="2">
    <source>
        <dbReference type="ARBA" id="ARBA00007615"/>
    </source>
</evidence>
<keyword evidence="7 10" id="KW-0574">Periplasm</keyword>